<dbReference type="InterPro" id="IPR032710">
    <property type="entry name" value="NTF2-like_dom_sf"/>
</dbReference>
<protein>
    <submittedName>
        <fullName evidence="1">Nuclear transport factor 2 family protein</fullName>
    </submittedName>
</protein>
<evidence type="ECO:0000313" key="1">
    <source>
        <dbReference type="EMBL" id="WGW12577.1"/>
    </source>
</evidence>
<name>A0ABY8QU86_9MICO</name>
<organism evidence="1 2">
    <name type="scientific">Saxibacter everestensis</name>
    <dbReference type="NCBI Taxonomy" id="2909229"/>
    <lineage>
        <taxon>Bacteria</taxon>
        <taxon>Bacillati</taxon>
        <taxon>Actinomycetota</taxon>
        <taxon>Actinomycetes</taxon>
        <taxon>Micrococcales</taxon>
        <taxon>Brevibacteriaceae</taxon>
        <taxon>Saxibacter</taxon>
    </lineage>
</organism>
<accession>A0ABY8QU86</accession>
<dbReference type="RefSeq" id="WP_349639380.1">
    <property type="nucleotide sequence ID" value="NZ_CP090958.1"/>
</dbReference>
<keyword evidence="2" id="KW-1185">Reference proteome</keyword>
<reference evidence="1 2" key="1">
    <citation type="submission" date="2023-05" db="EMBL/GenBank/DDBJ databases">
        <title>Lithophilousrod everest ZFBP1038 complete genpme.</title>
        <authorList>
            <person name="Tian M."/>
        </authorList>
    </citation>
    <scope>NUCLEOTIDE SEQUENCE [LARGE SCALE GENOMIC DNA]</scope>
    <source>
        <strain evidence="1 2">ZFBP1038</strain>
    </source>
</reference>
<gene>
    <name evidence="1" type="ORF">LWF01_02070</name>
</gene>
<proteinExistence type="predicted"/>
<sequence>MSDTTYVQEYNAVLETLAKYIEGCAKAEGSLMRPAFHPDAVMFSAADSAVIRVPVYDDLFDGIDNDFKPSTPSSAVVTVDIVGNVASARVDSDDVDGFRFSDFFHLLNADGQWQIVAKTFYTHPSTAS</sequence>
<evidence type="ECO:0000313" key="2">
    <source>
        <dbReference type="Proteomes" id="UP001209083"/>
    </source>
</evidence>
<dbReference type="EMBL" id="CP090958">
    <property type="protein sequence ID" value="WGW12577.1"/>
    <property type="molecule type" value="Genomic_DNA"/>
</dbReference>
<dbReference type="Gene3D" id="3.10.450.50">
    <property type="match status" value="1"/>
</dbReference>
<dbReference type="InterPro" id="IPR039437">
    <property type="entry name" value="FrzH/put_lumazine-bd"/>
</dbReference>
<dbReference type="Pfam" id="PF12893">
    <property type="entry name" value="Lumazine_bd_2"/>
    <property type="match status" value="1"/>
</dbReference>
<dbReference type="Proteomes" id="UP001209083">
    <property type="component" value="Chromosome"/>
</dbReference>
<dbReference type="SUPFAM" id="SSF54427">
    <property type="entry name" value="NTF2-like"/>
    <property type="match status" value="1"/>
</dbReference>